<feature type="domain" description="Reverse transcriptase Ty1/copia-type" evidence="1">
    <location>
        <begin position="242"/>
        <end position="304"/>
    </location>
</feature>
<keyword evidence="3" id="KW-1185">Reference proteome</keyword>
<reference evidence="2" key="2">
    <citation type="submission" date="2022-01" db="EMBL/GenBank/DDBJ databases">
        <authorList>
            <person name="Yamashiro T."/>
            <person name="Shiraishi A."/>
            <person name="Satake H."/>
            <person name="Nakayama K."/>
        </authorList>
    </citation>
    <scope>NUCLEOTIDE SEQUENCE</scope>
</reference>
<comment type="caution">
    <text evidence="2">The sequence shown here is derived from an EMBL/GenBank/DDBJ whole genome shotgun (WGS) entry which is preliminary data.</text>
</comment>
<gene>
    <name evidence="2" type="ORF">Tco_1002132</name>
</gene>
<proteinExistence type="predicted"/>
<name>A0ABQ5F6B8_9ASTR</name>
<feature type="domain" description="Reverse transcriptase Ty1/copia-type" evidence="1">
    <location>
        <begin position="379"/>
        <end position="442"/>
    </location>
</feature>
<evidence type="ECO:0000313" key="2">
    <source>
        <dbReference type="EMBL" id="GJT58599.1"/>
    </source>
</evidence>
<dbReference type="PANTHER" id="PTHR11439">
    <property type="entry name" value="GAG-POL-RELATED RETROTRANSPOSON"/>
    <property type="match status" value="1"/>
</dbReference>
<accession>A0ABQ5F6B8</accession>
<sequence length="523" mass="59459">MSIHGYIDDEFVVDDPVTLISRLDVSDPLHLHPNDSTSLTFLIGLDDTYMKIRSFVLYRETLRDVRSAYVTISSEESYRVASDERLSTIISLIKDNSLNGKNVQANMAGYTVLICISSFLRDVKFFESIFPFKDSVTKKADTTTNVFQDLNHINLFDNEYPWVPNIDERVDHILNSGYKSQSDSSHSSVPSEGVTTNDFPSVNLRMMLKAMMTSLLHRMSRYSKLKETDAMNNEMDALLRNDTLENTELPKDRKAIGSKWVFKINYNYDGEIERYKARIFAKGFNKKEGVDFEETFSPVVKMVTARKYVIDLFPEYGMLDCKPAKTPLHAKLIITNEASIDDPLLDNITDYLKVNGKSPCRSMAISHRVNSTTAAVPVKLDVNNAFLYGDLVETVYMKPPEGYFPSCDNKVCRLNKSLYDLKQTPRQWNAKLTSALIENDFVKFMHYPLKSHLKTAFKILRYLKGSPGLVIHITKSPGMTLKAYSDVDWAKTNKNVAPSKWRPCATAPLAHPSKTPLIELLLL</sequence>
<dbReference type="EMBL" id="BQNB010017033">
    <property type="protein sequence ID" value="GJT58599.1"/>
    <property type="molecule type" value="Genomic_DNA"/>
</dbReference>
<reference evidence="2" key="1">
    <citation type="journal article" date="2022" name="Int. J. Mol. Sci.">
        <title>Draft Genome of Tanacetum Coccineum: Genomic Comparison of Closely Related Tanacetum-Family Plants.</title>
        <authorList>
            <person name="Yamashiro T."/>
            <person name="Shiraishi A."/>
            <person name="Nakayama K."/>
            <person name="Satake H."/>
        </authorList>
    </citation>
    <scope>NUCLEOTIDE SEQUENCE</scope>
</reference>
<evidence type="ECO:0000259" key="1">
    <source>
        <dbReference type="Pfam" id="PF07727"/>
    </source>
</evidence>
<evidence type="ECO:0000313" key="3">
    <source>
        <dbReference type="Proteomes" id="UP001151760"/>
    </source>
</evidence>
<dbReference type="Pfam" id="PF07727">
    <property type="entry name" value="RVT_2"/>
    <property type="match status" value="2"/>
</dbReference>
<dbReference type="PANTHER" id="PTHR11439:SF470">
    <property type="entry name" value="CYSTEINE-RICH RLK (RECEPTOR-LIKE PROTEIN KINASE) 8"/>
    <property type="match status" value="1"/>
</dbReference>
<dbReference type="InterPro" id="IPR013103">
    <property type="entry name" value="RVT_2"/>
</dbReference>
<organism evidence="2 3">
    <name type="scientific">Tanacetum coccineum</name>
    <dbReference type="NCBI Taxonomy" id="301880"/>
    <lineage>
        <taxon>Eukaryota</taxon>
        <taxon>Viridiplantae</taxon>
        <taxon>Streptophyta</taxon>
        <taxon>Embryophyta</taxon>
        <taxon>Tracheophyta</taxon>
        <taxon>Spermatophyta</taxon>
        <taxon>Magnoliopsida</taxon>
        <taxon>eudicotyledons</taxon>
        <taxon>Gunneridae</taxon>
        <taxon>Pentapetalae</taxon>
        <taxon>asterids</taxon>
        <taxon>campanulids</taxon>
        <taxon>Asterales</taxon>
        <taxon>Asteraceae</taxon>
        <taxon>Asteroideae</taxon>
        <taxon>Anthemideae</taxon>
        <taxon>Anthemidinae</taxon>
        <taxon>Tanacetum</taxon>
    </lineage>
</organism>
<dbReference type="Proteomes" id="UP001151760">
    <property type="component" value="Unassembled WGS sequence"/>
</dbReference>
<protein>
    <submittedName>
        <fullName evidence="2">Ribonuclease H-like domain-containing protein</fullName>
    </submittedName>
</protein>